<dbReference type="GO" id="GO:0032483">
    <property type="term" value="P:regulation of Rab protein signal transduction"/>
    <property type="evidence" value="ECO:0007669"/>
    <property type="project" value="TreeGrafter"/>
</dbReference>
<evidence type="ECO:0000256" key="1">
    <source>
        <dbReference type="SAM" id="MobiDB-lite"/>
    </source>
</evidence>
<feature type="compositionally biased region" description="Polar residues" evidence="1">
    <location>
        <begin position="457"/>
        <end position="472"/>
    </location>
</feature>
<dbReference type="Proteomes" id="UP000717585">
    <property type="component" value="Unassembled WGS sequence"/>
</dbReference>
<dbReference type="Pfam" id="PF02141">
    <property type="entry name" value="DENN"/>
    <property type="match status" value="1"/>
</dbReference>
<dbReference type="SMART" id="SM00799">
    <property type="entry name" value="DENN"/>
    <property type="match status" value="1"/>
</dbReference>
<proteinExistence type="predicted"/>
<dbReference type="GO" id="GO:0031410">
    <property type="term" value="C:cytoplasmic vesicle"/>
    <property type="evidence" value="ECO:0007669"/>
    <property type="project" value="TreeGrafter"/>
</dbReference>
<accession>A0A8J6E4P9</accession>
<dbReference type="InterPro" id="IPR001194">
    <property type="entry name" value="cDENN_dom"/>
</dbReference>
<dbReference type="PROSITE" id="PS50096">
    <property type="entry name" value="IQ"/>
    <property type="match status" value="4"/>
</dbReference>
<reference evidence="3" key="1">
    <citation type="submission" date="2021-05" db="EMBL/GenBank/DDBJ databases">
        <title>A free-living protist that lacks canonical eukaryotic 1 DNA replication and segregation systems.</title>
        <authorList>
            <person name="Salas-Leiva D.E."/>
            <person name="Tromer E.C."/>
            <person name="Curtis B.A."/>
            <person name="Jerlstrom-Hultqvist J."/>
            <person name="Kolisko M."/>
            <person name="Yi Z."/>
            <person name="Salas-Leiva J.S."/>
            <person name="Gallot-Lavallee L."/>
            <person name="Kops G.J.P.L."/>
            <person name="Archibald J.M."/>
            <person name="Simpson A.G.B."/>
            <person name="Roger A.J."/>
        </authorList>
    </citation>
    <scope>NUCLEOTIDE SEQUENCE</scope>
    <source>
        <strain evidence="3">BICM</strain>
    </source>
</reference>
<dbReference type="Pfam" id="PF00612">
    <property type="entry name" value="IQ"/>
    <property type="match status" value="1"/>
</dbReference>
<dbReference type="AlphaFoldDB" id="A0A8J6E4P9"/>
<sequence>MTRSHTRLFERFVVVSVGEDFSVVEKPEDDFVLSDVHFEPKVNFTYPSEHDDTLDTIPYLAFPLPLHLSHDPMDPTFRPVTLTNTDGERTYGGVINFQRRLTSAEIATIRQCLEAWLPELDSSVPEDDEPEGWFDNTPPETEVGATPAARRLESLFMDIPSPSGPDTSRAAGIAKQRQAALRAASQFLAQPVYVGVAIAIQGPEPMFSTFQSTLFALLQSVHFPAAPHVPLHTAIKALVDTVPLPPMGKAIVQFHVGGQTVTSARPSVNSLPMADIDYRALFYLVSIPHTLQIFTAILLERKVIVVSDRVELLPHFIEALQSLLFPFEWPHTVQHVLPPKLHWILDAPVPFLVGLTVSDAVDTLGIVPRDSTPPGDMPDDMVVLDLDSDTLILPEPLPELPEHARLKLITRMGEVADVYAPRHPDITSIGDATPRTYEAYSTATPAGSTGRRRGQAGSLTRSSSKFASIKRNSATKSLSNAVAGVASSVSGIRLPPPEATSSGYGPLPTPIPLRAPSARPTSRGRLRSDTVRDYGTVRSKPTVERPMVRQVSTVGPAAAARSPGPSRMRPQSAEREEPDSAKDTLDSLGCIVVSDGTLPLPATVAFIRHLGALDIIEMRSAFLRFFVSVLQRYRHYLNASDIDSPFDGKEFIAQFPEKDRPFLNQFIESGIFLHFISECISPDTQAFGLLFFDESILAKKNRSRLKLQKATTPFLADTSGAVTRVYRAPLPRASSETPPPGWPSHIPAIEDEEEERNGGDQDPVDLSVLNTEMVLCVNGEDAGAPELTFVSDQHNPSAFRTKPKRRSALSRADSAATFASYTSERTELRHLEAPIPEKPKTKRPSKKDARHSSAALIQRVYRTHRERAAYLALREATLKAQTLYRGRSARVQYMAMQRAAVIVHAQARCFVARRRFLEQKRAATTLQATARMLVVRREFVATRSAAITVEAAIRGFLAKKHTQPIIAQAVKAGVVSLSDIWTESGVNLAHRAEFVFSVVFSTAFLVTIRKEMDACADWAGNVSSEKKALYKQLRKERQKKGAAATVDRVFAAYGINVAGKKRKKQLFAALFAAETDGTFVASANERLFKGKLGAVEVSYRMLKLSATVIRWSSMLCDIEHALVDVEQP</sequence>
<dbReference type="Pfam" id="PF03455">
    <property type="entry name" value="dDENN"/>
    <property type="match status" value="1"/>
</dbReference>
<evidence type="ECO:0000313" key="4">
    <source>
        <dbReference type="Proteomes" id="UP000717585"/>
    </source>
</evidence>
<dbReference type="EMBL" id="JAHDYR010000002">
    <property type="protein sequence ID" value="KAG9397463.1"/>
    <property type="molecule type" value="Genomic_DNA"/>
</dbReference>
<feature type="region of interest" description="Disordered" evidence="1">
    <location>
        <begin position="494"/>
        <end position="527"/>
    </location>
</feature>
<dbReference type="InterPro" id="IPR005112">
    <property type="entry name" value="dDENN_dom"/>
</dbReference>
<dbReference type="InterPro" id="IPR027417">
    <property type="entry name" value="P-loop_NTPase"/>
</dbReference>
<dbReference type="SMART" id="SM00801">
    <property type="entry name" value="dDENN"/>
    <property type="match status" value="1"/>
</dbReference>
<dbReference type="InterPro" id="IPR000048">
    <property type="entry name" value="IQ_motif_EF-hand-BS"/>
</dbReference>
<dbReference type="Gene3D" id="3.40.50.11500">
    <property type="match status" value="1"/>
</dbReference>
<feature type="domain" description="UDENN" evidence="2">
    <location>
        <begin position="20"/>
        <end position="686"/>
    </location>
</feature>
<dbReference type="InterPro" id="IPR043153">
    <property type="entry name" value="DENN_C"/>
</dbReference>
<dbReference type="SMART" id="SM00800">
    <property type="entry name" value="uDENN"/>
    <property type="match status" value="1"/>
</dbReference>
<evidence type="ECO:0000313" key="3">
    <source>
        <dbReference type="EMBL" id="KAG9397463.1"/>
    </source>
</evidence>
<dbReference type="InterPro" id="IPR005113">
    <property type="entry name" value="uDENN_dom"/>
</dbReference>
<feature type="compositionally biased region" description="Basic and acidic residues" evidence="1">
    <location>
        <begin position="572"/>
        <end position="583"/>
    </location>
</feature>
<gene>
    <name evidence="3" type="ORF">J8273_0959</name>
</gene>
<dbReference type="Pfam" id="PF03456">
    <property type="entry name" value="uDENN"/>
    <property type="match status" value="1"/>
</dbReference>
<feature type="region of interest" description="Disordered" evidence="1">
    <location>
        <begin position="440"/>
        <end position="472"/>
    </location>
</feature>
<dbReference type="PROSITE" id="PS50211">
    <property type="entry name" value="DENN"/>
    <property type="match status" value="1"/>
</dbReference>
<dbReference type="OrthoDB" id="6019893at2759"/>
<dbReference type="Gene3D" id="1.20.5.190">
    <property type="match status" value="2"/>
</dbReference>
<dbReference type="Gene3D" id="3.30.450.200">
    <property type="match status" value="1"/>
</dbReference>
<feature type="region of interest" description="Disordered" evidence="1">
    <location>
        <begin position="123"/>
        <end position="143"/>
    </location>
</feature>
<protein>
    <submittedName>
        <fullName evidence="3">DENN (AEX-3) domain</fullName>
    </submittedName>
</protein>
<feature type="compositionally biased region" description="Low complexity" evidence="1">
    <location>
        <begin position="555"/>
        <end position="570"/>
    </location>
</feature>
<organism evidence="3 4">
    <name type="scientific">Carpediemonas membranifera</name>
    <dbReference type="NCBI Taxonomy" id="201153"/>
    <lineage>
        <taxon>Eukaryota</taxon>
        <taxon>Metamonada</taxon>
        <taxon>Carpediemonas-like organisms</taxon>
        <taxon>Carpediemonas</taxon>
    </lineage>
</organism>
<dbReference type="SMART" id="SM00015">
    <property type="entry name" value="IQ"/>
    <property type="match status" value="5"/>
</dbReference>
<dbReference type="PANTHER" id="PTHR12296:SF21">
    <property type="entry name" value="DENN DOMAIN-CONTAINING PROTEIN 3"/>
    <property type="match status" value="1"/>
</dbReference>
<name>A0A8J6E4P9_9EUKA</name>
<comment type="caution">
    <text evidence="3">The sequence shown here is derived from an EMBL/GenBank/DDBJ whole genome shotgun (WGS) entry which is preliminary data.</text>
</comment>
<dbReference type="SUPFAM" id="SSF52540">
    <property type="entry name" value="P-loop containing nucleoside triphosphate hydrolases"/>
    <property type="match status" value="1"/>
</dbReference>
<dbReference type="InterPro" id="IPR037516">
    <property type="entry name" value="Tripartite_DENN"/>
</dbReference>
<feature type="region of interest" description="Disordered" evidence="1">
    <location>
        <begin position="794"/>
        <end position="853"/>
    </location>
</feature>
<evidence type="ECO:0000259" key="2">
    <source>
        <dbReference type="PROSITE" id="PS50211"/>
    </source>
</evidence>
<dbReference type="InterPro" id="IPR051696">
    <property type="entry name" value="DENN_Domain_GEFs"/>
</dbReference>
<dbReference type="PANTHER" id="PTHR12296">
    <property type="entry name" value="DENN DOMAIN-CONTAINING PROTEIN 4"/>
    <property type="match status" value="1"/>
</dbReference>
<feature type="compositionally biased region" description="Basic and acidic residues" evidence="1">
    <location>
        <begin position="824"/>
        <end position="839"/>
    </location>
</feature>
<keyword evidence="4" id="KW-1185">Reference proteome</keyword>
<feature type="region of interest" description="Disordered" evidence="1">
    <location>
        <begin position="552"/>
        <end position="583"/>
    </location>
</feature>